<dbReference type="Proteomes" id="UP000218287">
    <property type="component" value="Chromosome"/>
</dbReference>
<organism evidence="1 2">
    <name type="scientific">Anabaenopsis circularis NIES-21</name>
    <dbReference type="NCBI Taxonomy" id="1085406"/>
    <lineage>
        <taxon>Bacteria</taxon>
        <taxon>Bacillati</taxon>
        <taxon>Cyanobacteriota</taxon>
        <taxon>Cyanophyceae</taxon>
        <taxon>Nostocales</taxon>
        <taxon>Nodulariaceae</taxon>
        <taxon>Anabaenopsis</taxon>
    </lineage>
</organism>
<accession>A0A1Z4GLQ2</accession>
<evidence type="ECO:0000313" key="2">
    <source>
        <dbReference type="Proteomes" id="UP000218287"/>
    </source>
</evidence>
<protein>
    <recommendedName>
        <fullName evidence="3">Carboxypeptidase regulatory-like domain-containing protein</fullName>
    </recommendedName>
</protein>
<dbReference type="Gene3D" id="2.60.40.1120">
    <property type="entry name" value="Carboxypeptidase-like, regulatory domain"/>
    <property type="match status" value="1"/>
</dbReference>
<dbReference type="EMBL" id="AP018174">
    <property type="protein sequence ID" value="BAY18288.1"/>
    <property type="molecule type" value="Genomic_DNA"/>
</dbReference>
<gene>
    <name evidence="1" type="ORF">NIES21_41320</name>
</gene>
<evidence type="ECO:0000313" key="1">
    <source>
        <dbReference type="EMBL" id="BAY18288.1"/>
    </source>
</evidence>
<evidence type="ECO:0008006" key="3">
    <source>
        <dbReference type="Google" id="ProtNLM"/>
    </source>
</evidence>
<name>A0A1Z4GLQ2_9CYAN</name>
<dbReference type="InterPro" id="IPR008969">
    <property type="entry name" value="CarboxyPept-like_regulatory"/>
</dbReference>
<dbReference type="OrthoDB" id="517077at2"/>
<keyword evidence="2" id="KW-1185">Reference proteome</keyword>
<proteinExistence type="predicted"/>
<dbReference type="AlphaFoldDB" id="A0A1Z4GLQ2"/>
<dbReference type="SUPFAM" id="SSF49464">
    <property type="entry name" value="Carboxypeptidase regulatory domain-like"/>
    <property type="match status" value="1"/>
</dbReference>
<reference evidence="1 2" key="1">
    <citation type="submission" date="2017-06" db="EMBL/GenBank/DDBJ databases">
        <title>Genome sequencing of cyanobaciteial culture collection at National Institute for Environmental Studies (NIES).</title>
        <authorList>
            <person name="Hirose Y."/>
            <person name="Shimura Y."/>
            <person name="Fujisawa T."/>
            <person name="Nakamura Y."/>
            <person name="Kawachi M."/>
        </authorList>
    </citation>
    <scope>NUCLEOTIDE SEQUENCE [LARGE SCALE GENOMIC DNA]</scope>
    <source>
        <strain evidence="1 2">NIES-21</strain>
    </source>
</reference>
<sequence length="143" mass="15565">MDLSNIPKPILYASIGVFLLVVGYGAAKHVPGLNSSNEPNNDNQTSKVSDSKSVKILVLDEDSQQAVVVAKVTMESEGGVDSDTTDNLGFFRVQIPNTDYVRIRLSKNGCTPYNQNINLLSNPDRPKQIILKCSKTNISSPNK</sequence>